<dbReference type="GeneID" id="120262035"/>
<evidence type="ECO:0000256" key="10">
    <source>
        <dbReference type="RuleBase" id="RU368031"/>
    </source>
</evidence>
<dbReference type="Proteomes" id="UP001515500">
    <property type="component" value="Chromosome 5"/>
</dbReference>
<accession>A0AB40BFW2</accession>
<evidence type="ECO:0000256" key="7">
    <source>
        <dbReference type="ARBA" id="ARBA00022729"/>
    </source>
</evidence>
<keyword evidence="4 10" id="KW-0217">Developmental protein</keyword>
<evidence type="ECO:0000256" key="6">
    <source>
        <dbReference type="ARBA" id="ARBA00022641"/>
    </source>
</evidence>
<evidence type="ECO:0000256" key="1">
    <source>
        <dbReference type="ARBA" id="ARBA00003158"/>
    </source>
</evidence>
<comment type="subcellular location">
    <subcellularLocation>
        <location evidence="2 10">Secreted</location>
    </subcellularLocation>
</comment>
<proteinExistence type="inferred from homology"/>
<dbReference type="GO" id="GO:0008083">
    <property type="term" value="F:growth factor activity"/>
    <property type="evidence" value="ECO:0007669"/>
    <property type="project" value="UniProtKB-UniRule"/>
</dbReference>
<evidence type="ECO:0000256" key="3">
    <source>
        <dbReference type="ARBA" id="ARBA00010781"/>
    </source>
</evidence>
<keyword evidence="7 10" id="KW-0732">Signal</keyword>
<evidence type="ECO:0000256" key="8">
    <source>
        <dbReference type="ARBA" id="ARBA00022782"/>
    </source>
</evidence>
<dbReference type="GO" id="GO:0030154">
    <property type="term" value="P:cell differentiation"/>
    <property type="evidence" value="ECO:0007669"/>
    <property type="project" value="UniProtKB-UniRule"/>
</dbReference>
<comment type="function">
    <text evidence="1 10">Promotes plant cell differentiation, organogenesis and somatic embryogenesis as well as cell proliferation.</text>
</comment>
<name>A0AB40BFW2_DIOCR</name>
<keyword evidence="5 10" id="KW-0964">Secreted</keyword>
<dbReference type="Pfam" id="PF06404">
    <property type="entry name" value="PSK"/>
    <property type="match status" value="1"/>
</dbReference>
<keyword evidence="8 10" id="KW-0221">Differentiation</keyword>
<protein>
    <recommendedName>
        <fullName evidence="10">Phytosulfokine</fullName>
    </recommendedName>
    <component>
        <recommendedName>
            <fullName evidence="10">Phytosulfokine-alpha</fullName>
            <shortName evidence="10">PSK-alpha</shortName>
            <shortName evidence="10">Phytosulfokine-a</shortName>
        </recommendedName>
    </component>
    <component>
        <recommendedName>
            <fullName evidence="10">Phytosulfokine-beta</fullName>
            <shortName evidence="10">PSK-beta</shortName>
            <shortName evidence="10">Phytosulfokine-b</shortName>
        </recommendedName>
    </component>
</protein>
<keyword evidence="9 10" id="KW-0339">Growth factor</keyword>
<dbReference type="GO" id="GO:0005576">
    <property type="term" value="C:extracellular region"/>
    <property type="evidence" value="ECO:0007669"/>
    <property type="project" value="UniProtKB-SubCell"/>
</dbReference>
<evidence type="ECO:0000256" key="4">
    <source>
        <dbReference type="ARBA" id="ARBA00022473"/>
    </source>
</evidence>
<dbReference type="PANTHER" id="PTHR33285:SF33">
    <property type="entry name" value="PHYTOSULFOKINE"/>
    <property type="match status" value="1"/>
</dbReference>
<reference evidence="12" key="1">
    <citation type="submission" date="2025-08" db="UniProtKB">
        <authorList>
            <consortium name="RefSeq"/>
        </authorList>
    </citation>
    <scope>IDENTIFICATION</scope>
</reference>
<dbReference type="AlphaFoldDB" id="A0AB40BFW2"/>
<dbReference type="PANTHER" id="PTHR33285">
    <property type="entry name" value="PHYTOSULFOKINES 3"/>
    <property type="match status" value="1"/>
</dbReference>
<dbReference type="GO" id="GO:0008283">
    <property type="term" value="P:cell population proliferation"/>
    <property type="evidence" value="ECO:0007669"/>
    <property type="project" value="UniProtKB-UniRule"/>
</dbReference>
<keyword evidence="11" id="KW-1185">Reference proteome</keyword>
<organism evidence="11 12">
    <name type="scientific">Dioscorea cayennensis subsp. rotundata</name>
    <name type="common">White Guinea yam</name>
    <name type="synonym">Dioscorea rotundata</name>
    <dbReference type="NCBI Taxonomy" id="55577"/>
    <lineage>
        <taxon>Eukaryota</taxon>
        <taxon>Viridiplantae</taxon>
        <taxon>Streptophyta</taxon>
        <taxon>Embryophyta</taxon>
        <taxon>Tracheophyta</taxon>
        <taxon>Spermatophyta</taxon>
        <taxon>Magnoliopsida</taxon>
        <taxon>Liliopsida</taxon>
        <taxon>Dioscoreales</taxon>
        <taxon>Dioscoreaceae</taxon>
        <taxon>Dioscorea</taxon>
    </lineage>
</organism>
<evidence type="ECO:0000256" key="9">
    <source>
        <dbReference type="ARBA" id="ARBA00023030"/>
    </source>
</evidence>
<evidence type="ECO:0000313" key="12">
    <source>
        <dbReference type="RefSeq" id="XP_039126009.1"/>
    </source>
</evidence>
<evidence type="ECO:0000256" key="2">
    <source>
        <dbReference type="ARBA" id="ARBA00004613"/>
    </source>
</evidence>
<sequence length="103" mass="11780">MMKKQPSVVRLLVLLIFLLALAIFLTNHNAEASRTPKGPVKDEVKIDDEFPSLLDHYLEITSGDVSDTMGTPDRCDDGDRDCMKRRMMSEAHLDYIYTQHQEP</sequence>
<feature type="chain" id="PRO_5044042571" description="Phytosulfokine" evidence="10">
    <location>
        <begin position="33"/>
        <end position="103"/>
    </location>
</feature>
<dbReference type="RefSeq" id="XP_039126009.1">
    <property type="nucleotide sequence ID" value="XM_039270075.1"/>
</dbReference>
<comment type="similarity">
    <text evidence="3 10">Belongs to the phytosulfokine family.</text>
</comment>
<comment type="PTM">
    <text evidence="10">PSK-alpha is produced by endopeptidase digestion. PSK-beta is produced from PSK-alpha by exopeptidase digestion.</text>
</comment>
<gene>
    <name evidence="12" type="primary">LOC120262035</name>
</gene>
<keyword evidence="6 10" id="KW-0765">Sulfation</keyword>
<comment type="PTM">
    <text evidence="10">Sulfation is important for activity and for the binding to a putative membrane receptor.</text>
</comment>
<evidence type="ECO:0000256" key="5">
    <source>
        <dbReference type="ARBA" id="ARBA00022525"/>
    </source>
</evidence>
<dbReference type="InterPro" id="IPR009438">
    <property type="entry name" value="Phytosulfokine"/>
</dbReference>
<evidence type="ECO:0000313" key="11">
    <source>
        <dbReference type="Proteomes" id="UP001515500"/>
    </source>
</evidence>
<feature type="signal peptide" evidence="10">
    <location>
        <begin position="1"/>
        <end position="32"/>
    </location>
</feature>